<dbReference type="GO" id="GO:0016787">
    <property type="term" value="F:hydrolase activity"/>
    <property type="evidence" value="ECO:0007669"/>
    <property type="project" value="UniProtKB-KW"/>
</dbReference>
<evidence type="ECO:0000313" key="4">
    <source>
        <dbReference type="EMBL" id="MDM8274488.1"/>
    </source>
</evidence>
<dbReference type="RefSeq" id="WP_289544492.1">
    <property type="nucleotide sequence ID" value="NZ_JAUDDZ010000003.1"/>
</dbReference>
<comment type="caution">
    <text evidence="4">The sequence shown here is derived from an EMBL/GenBank/DDBJ whole genome shotgun (WGS) entry which is preliminary data.</text>
</comment>
<dbReference type="CDD" id="cd07381">
    <property type="entry name" value="MPP_CapA"/>
    <property type="match status" value="1"/>
</dbReference>
<keyword evidence="2" id="KW-0812">Transmembrane</keyword>
<dbReference type="PANTHER" id="PTHR33393:SF12">
    <property type="entry name" value="CAPSULE BIOSYNTHESIS PROTEIN CAPA"/>
    <property type="match status" value="1"/>
</dbReference>
<dbReference type="SUPFAM" id="SSF56300">
    <property type="entry name" value="Metallo-dependent phosphatases"/>
    <property type="match status" value="1"/>
</dbReference>
<name>A0ABT7V7N4_9ACTN</name>
<feature type="domain" description="Capsule synthesis protein CapA" evidence="3">
    <location>
        <begin position="74"/>
        <end position="322"/>
    </location>
</feature>
<keyword evidence="2" id="KW-0472">Membrane</keyword>
<dbReference type="Pfam" id="PF09587">
    <property type="entry name" value="PGA_cap"/>
    <property type="match status" value="1"/>
</dbReference>
<dbReference type="Proteomes" id="UP001529421">
    <property type="component" value="Unassembled WGS sequence"/>
</dbReference>
<proteinExistence type="inferred from homology"/>
<dbReference type="EMBL" id="JAUDDZ010000003">
    <property type="protein sequence ID" value="MDM8274488.1"/>
    <property type="molecule type" value="Genomic_DNA"/>
</dbReference>
<evidence type="ECO:0000256" key="1">
    <source>
        <dbReference type="ARBA" id="ARBA00005662"/>
    </source>
</evidence>
<dbReference type="Gene3D" id="3.60.21.10">
    <property type="match status" value="1"/>
</dbReference>
<dbReference type="SMART" id="SM00854">
    <property type="entry name" value="PGA_cap"/>
    <property type="match status" value="1"/>
</dbReference>
<protein>
    <submittedName>
        <fullName evidence="4">CapA family protein</fullName>
        <ecNumber evidence="4">3.1.-.-</ecNumber>
    </submittedName>
</protein>
<keyword evidence="4" id="KW-0378">Hydrolase</keyword>
<evidence type="ECO:0000256" key="2">
    <source>
        <dbReference type="SAM" id="Phobius"/>
    </source>
</evidence>
<gene>
    <name evidence="4" type="ORF">QUW28_03075</name>
</gene>
<dbReference type="EC" id="3.1.-.-" evidence="4"/>
<organism evidence="4 5">
    <name type="scientific">Enorma phocaeensis</name>
    <dbReference type="NCBI Taxonomy" id="1871019"/>
    <lineage>
        <taxon>Bacteria</taxon>
        <taxon>Bacillati</taxon>
        <taxon>Actinomycetota</taxon>
        <taxon>Coriobacteriia</taxon>
        <taxon>Coriobacteriales</taxon>
        <taxon>Coriobacteriaceae</taxon>
        <taxon>Enorma</taxon>
    </lineage>
</organism>
<dbReference type="InterPro" id="IPR029052">
    <property type="entry name" value="Metallo-depent_PP-like"/>
</dbReference>
<comment type="similarity">
    <text evidence="1">Belongs to the CapA family.</text>
</comment>
<keyword evidence="5" id="KW-1185">Reference proteome</keyword>
<accession>A0ABT7V7N4</accession>
<feature type="transmembrane region" description="Helical" evidence="2">
    <location>
        <begin position="24"/>
        <end position="45"/>
    </location>
</feature>
<evidence type="ECO:0000313" key="5">
    <source>
        <dbReference type="Proteomes" id="UP001529421"/>
    </source>
</evidence>
<dbReference type="PANTHER" id="PTHR33393">
    <property type="entry name" value="POLYGLUTAMINE SYNTHESIS ACCESSORY PROTEIN RV0574C-RELATED"/>
    <property type="match status" value="1"/>
</dbReference>
<dbReference type="InterPro" id="IPR019079">
    <property type="entry name" value="Capsule_synth_CapA"/>
</dbReference>
<reference evidence="5" key="1">
    <citation type="submission" date="2023-06" db="EMBL/GenBank/DDBJ databases">
        <title>Identification and characterization of horizontal gene transfer across gut microbiota members of farm animals based on homology search.</title>
        <authorList>
            <person name="Zeman M."/>
            <person name="Kubasova T."/>
            <person name="Jahodarova E."/>
            <person name="Nykrynova M."/>
            <person name="Rychlik I."/>
        </authorList>
    </citation>
    <scope>NUCLEOTIDE SEQUENCE [LARGE SCALE GENOMIC DNA]</scope>
    <source>
        <strain evidence="5">154_Feed</strain>
    </source>
</reference>
<keyword evidence="2" id="KW-1133">Transmembrane helix</keyword>
<evidence type="ECO:0000259" key="3">
    <source>
        <dbReference type="SMART" id="SM00854"/>
    </source>
</evidence>
<sequence>MTRNRERCQQQVARSWREPISRRAFMGALVAAGAAGLCGCGVSGGTRRESEPPGRDEGPLLPTIEDRSASDRLTLAMVGDVLVHEGVWMSGETDGGYTFDHLFSQVKPWIGGADVALVNQETILGGAAMGLSGYPLFNSPQELADAEAAAGFDVALSATNHALDQGFAGIQATCACWRDRAEDVLCCGIAANEEDARSIPMVARGDVRLAVLNYTESTNGIALPVEAPWCVQLLERDRVAADVERARAEGADLVVVCPHWGQEYQAEPNDLQHTWSQWLLEWGVDAVLGTHPHVLQPAEVLVREDGHRMAVYYSLGNFISWQARRDTMVGGMAELAFERDAGGMHLARASLIPLVSHLALSPAMTTYPVADYTEALAAANAVRRESGAADFSLAWCHAHCGEVLGAGYDAASGVCTLAA</sequence>
<dbReference type="InterPro" id="IPR052169">
    <property type="entry name" value="CW_Biosynth-Accessory"/>
</dbReference>